<comment type="function">
    <text evidence="6">Sigma factors are initiation factors that promote the attachment of RNA polymerase to specific initiation sites and are then released.</text>
</comment>
<dbReference type="InterPro" id="IPR007630">
    <property type="entry name" value="RNA_pol_sigma70_r4"/>
</dbReference>
<evidence type="ECO:0000256" key="6">
    <source>
        <dbReference type="RuleBase" id="RU362124"/>
    </source>
</evidence>
<dbReference type="SUPFAM" id="SSF88659">
    <property type="entry name" value="Sigma3 and sigma4 domains of RNA polymerase sigma factors"/>
    <property type="match status" value="2"/>
</dbReference>
<dbReference type="Gene3D" id="1.10.10.10">
    <property type="entry name" value="Winged helix-like DNA-binding domain superfamily/Winged helix DNA-binding domain"/>
    <property type="match status" value="2"/>
</dbReference>
<dbReference type="InterPro" id="IPR007627">
    <property type="entry name" value="RNA_pol_sigma70_r2"/>
</dbReference>
<dbReference type="PROSITE" id="PS00715">
    <property type="entry name" value="SIGMA70_1"/>
    <property type="match status" value="1"/>
</dbReference>
<evidence type="ECO:0000256" key="4">
    <source>
        <dbReference type="ARBA" id="ARBA00023125"/>
    </source>
</evidence>
<reference evidence="9 10" key="1">
    <citation type="submission" date="2019-03" db="EMBL/GenBank/DDBJ databases">
        <title>Draft genome sequences of novel Actinobacteria.</title>
        <authorList>
            <person name="Sahin N."/>
            <person name="Ay H."/>
            <person name="Saygin H."/>
        </authorList>
    </citation>
    <scope>NUCLEOTIDE SEQUENCE [LARGE SCALE GENOMIC DNA]</scope>
    <source>
        <strain evidence="9 10">5K138</strain>
    </source>
</reference>
<organism evidence="9 10">
    <name type="scientific">Jiangella asiatica</name>
    <dbReference type="NCBI Taxonomy" id="2530372"/>
    <lineage>
        <taxon>Bacteria</taxon>
        <taxon>Bacillati</taxon>
        <taxon>Actinomycetota</taxon>
        <taxon>Actinomycetes</taxon>
        <taxon>Jiangellales</taxon>
        <taxon>Jiangellaceae</taxon>
        <taxon>Jiangella</taxon>
    </lineage>
</organism>
<evidence type="ECO:0000313" key="10">
    <source>
        <dbReference type="Proteomes" id="UP000294739"/>
    </source>
</evidence>
<dbReference type="InterPro" id="IPR036388">
    <property type="entry name" value="WH-like_DNA-bd_sf"/>
</dbReference>
<dbReference type="Pfam" id="PF00140">
    <property type="entry name" value="Sigma70_r1_2"/>
    <property type="match status" value="1"/>
</dbReference>
<dbReference type="PRINTS" id="PR00046">
    <property type="entry name" value="SIGMA70FCT"/>
</dbReference>
<dbReference type="PANTHER" id="PTHR30603:SF60">
    <property type="entry name" value="RNA POLYMERASE SIGMA FACTOR RPOD"/>
    <property type="match status" value="1"/>
</dbReference>
<feature type="domain" description="RNA polymerase sigma-70" evidence="8">
    <location>
        <begin position="286"/>
        <end position="312"/>
    </location>
</feature>
<dbReference type="EMBL" id="SMKZ01000041">
    <property type="protein sequence ID" value="TDE01501.1"/>
    <property type="molecule type" value="Genomic_DNA"/>
</dbReference>
<evidence type="ECO:0000256" key="5">
    <source>
        <dbReference type="ARBA" id="ARBA00023163"/>
    </source>
</evidence>
<dbReference type="InterPro" id="IPR050239">
    <property type="entry name" value="Sigma-70_RNA_pol_init_factors"/>
</dbReference>
<dbReference type="InterPro" id="IPR013325">
    <property type="entry name" value="RNA_pol_sigma_r2"/>
</dbReference>
<dbReference type="CDD" id="cd06171">
    <property type="entry name" value="Sigma70_r4"/>
    <property type="match status" value="1"/>
</dbReference>
<keyword evidence="10" id="KW-1185">Reference proteome</keyword>
<dbReference type="AlphaFoldDB" id="A0A4R5CRP4"/>
<comment type="caution">
    <text evidence="9">The sequence shown here is derived from an EMBL/GenBank/DDBJ whole genome shotgun (WGS) entry which is preliminary data.</text>
</comment>
<dbReference type="InterPro" id="IPR009042">
    <property type="entry name" value="RNA_pol_sigma70_r1_2"/>
</dbReference>
<dbReference type="GO" id="GO:0006352">
    <property type="term" value="P:DNA-templated transcription initiation"/>
    <property type="evidence" value="ECO:0007669"/>
    <property type="project" value="InterPro"/>
</dbReference>
<evidence type="ECO:0000259" key="7">
    <source>
        <dbReference type="PROSITE" id="PS00715"/>
    </source>
</evidence>
<sequence length="326" mass="36643">MTNGHANGTVAMRSEPRQLDEDYDLVGQYLKQISATPLLTAAEEVELARRIEAGVYADELLRQAEESGSEPDRPREELAAVVRDGERAKDHMIRANLRLVVSASRKYYRNTGLSFLDVVQEGNLGLIRAVEKFDYAKGFKFSTYAMWWIRQAIERARADKARAIRLPAHVVETISKLGRIERKLSVSLGREPSAAEVADEADLAVERVEELRRVSRDVVSLDTPIGDDGSTSIGDLIEDTHVLQAPDVAEFKALGEEVRALVDTLPPREALIVTLRFGLHDGRERTLQEVAERVGLTKERVRQLEKQSIAELRDPERRQPLLEWAS</sequence>
<dbReference type="Pfam" id="PF04539">
    <property type="entry name" value="Sigma70_r3"/>
    <property type="match status" value="1"/>
</dbReference>
<evidence type="ECO:0000256" key="2">
    <source>
        <dbReference type="ARBA" id="ARBA00023015"/>
    </source>
</evidence>
<feature type="domain" description="RNA polymerase sigma-70" evidence="7">
    <location>
        <begin position="117"/>
        <end position="130"/>
    </location>
</feature>
<dbReference type="OrthoDB" id="9804285at2"/>
<dbReference type="GO" id="GO:0016987">
    <property type="term" value="F:sigma factor activity"/>
    <property type="evidence" value="ECO:0007669"/>
    <property type="project" value="UniProtKB-KW"/>
</dbReference>
<evidence type="ECO:0000313" key="9">
    <source>
        <dbReference type="EMBL" id="TDE01501.1"/>
    </source>
</evidence>
<protein>
    <recommendedName>
        <fullName evidence="6">RNA polymerase sigma factor</fullName>
    </recommendedName>
</protein>
<dbReference type="Gene3D" id="1.10.601.10">
    <property type="entry name" value="RNA Polymerase Primary Sigma Factor"/>
    <property type="match status" value="2"/>
</dbReference>
<evidence type="ECO:0000256" key="3">
    <source>
        <dbReference type="ARBA" id="ARBA00023082"/>
    </source>
</evidence>
<evidence type="ECO:0000256" key="1">
    <source>
        <dbReference type="ARBA" id="ARBA00007788"/>
    </source>
</evidence>
<dbReference type="InterPro" id="IPR013324">
    <property type="entry name" value="RNA_pol_sigma_r3/r4-like"/>
</dbReference>
<comment type="similarity">
    <text evidence="1 6">Belongs to the sigma-70 factor family.</text>
</comment>
<dbReference type="Pfam" id="PF04542">
    <property type="entry name" value="Sigma70_r2"/>
    <property type="match status" value="1"/>
</dbReference>
<dbReference type="PANTHER" id="PTHR30603">
    <property type="entry name" value="RNA POLYMERASE SIGMA FACTOR RPO"/>
    <property type="match status" value="1"/>
</dbReference>
<proteinExistence type="inferred from homology"/>
<dbReference type="Proteomes" id="UP000294739">
    <property type="component" value="Unassembled WGS sequence"/>
</dbReference>
<dbReference type="RefSeq" id="WP_131899042.1">
    <property type="nucleotide sequence ID" value="NZ_SMKZ01000041.1"/>
</dbReference>
<dbReference type="PROSITE" id="PS00716">
    <property type="entry name" value="SIGMA70_2"/>
    <property type="match status" value="1"/>
</dbReference>
<gene>
    <name evidence="9" type="ORF">E1269_23225</name>
</gene>
<name>A0A4R5CRP4_9ACTN</name>
<accession>A0A4R5CRP4</accession>
<dbReference type="NCBIfam" id="TIGR02937">
    <property type="entry name" value="sigma70-ECF"/>
    <property type="match status" value="1"/>
</dbReference>
<dbReference type="InterPro" id="IPR000943">
    <property type="entry name" value="RNA_pol_sigma70"/>
</dbReference>
<dbReference type="InterPro" id="IPR007624">
    <property type="entry name" value="RNA_pol_sigma70_r3"/>
</dbReference>
<keyword evidence="5 6" id="KW-0804">Transcription</keyword>
<keyword evidence="3 6" id="KW-0731">Sigma factor</keyword>
<dbReference type="InParanoid" id="A0A4R5CRP4"/>
<evidence type="ECO:0000259" key="8">
    <source>
        <dbReference type="PROSITE" id="PS00716"/>
    </source>
</evidence>
<dbReference type="InterPro" id="IPR014284">
    <property type="entry name" value="RNA_pol_sigma-70_dom"/>
</dbReference>
<keyword evidence="2 6" id="KW-0805">Transcription regulation</keyword>
<dbReference type="SUPFAM" id="SSF88946">
    <property type="entry name" value="Sigma2 domain of RNA polymerase sigma factors"/>
    <property type="match status" value="1"/>
</dbReference>
<dbReference type="GO" id="GO:0003677">
    <property type="term" value="F:DNA binding"/>
    <property type="evidence" value="ECO:0007669"/>
    <property type="project" value="UniProtKB-KW"/>
</dbReference>
<dbReference type="Pfam" id="PF04545">
    <property type="entry name" value="Sigma70_r4"/>
    <property type="match status" value="1"/>
</dbReference>
<keyword evidence="4 6" id="KW-0238">DNA-binding</keyword>